<dbReference type="OrthoDB" id="8171816at2759"/>
<keyword evidence="2" id="KW-0963">Cytoplasm</keyword>
<comment type="caution">
    <text evidence="6">The sequence shown here is derived from an EMBL/GenBank/DDBJ whole genome shotgun (WGS) entry which is preliminary data.</text>
</comment>
<dbReference type="GO" id="GO:0008494">
    <property type="term" value="F:translation activator activity"/>
    <property type="evidence" value="ECO:0007669"/>
    <property type="project" value="TreeGrafter"/>
</dbReference>
<evidence type="ECO:0000313" key="7">
    <source>
        <dbReference type="Proteomes" id="UP000835052"/>
    </source>
</evidence>
<proteinExistence type="predicted"/>
<dbReference type="Proteomes" id="UP000835052">
    <property type="component" value="Unassembled WGS sequence"/>
</dbReference>
<evidence type="ECO:0000256" key="3">
    <source>
        <dbReference type="ARBA" id="ARBA00022845"/>
    </source>
</evidence>
<protein>
    <recommendedName>
        <fullName evidence="5">MIF4G domain-containing protein</fullName>
    </recommendedName>
</protein>
<feature type="compositionally biased region" description="Polar residues" evidence="4">
    <location>
        <begin position="1"/>
        <end position="23"/>
    </location>
</feature>
<dbReference type="EMBL" id="CAJGYM010000076">
    <property type="protein sequence ID" value="CAD6196646.1"/>
    <property type="molecule type" value="Genomic_DNA"/>
</dbReference>
<feature type="region of interest" description="Disordered" evidence="4">
    <location>
        <begin position="1"/>
        <end position="83"/>
    </location>
</feature>
<evidence type="ECO:0000256" key="2">
    <source>
        <dbReference type="ARBA" id="ARBA00022490"/>
    </source>
</evidence>
<name>A0A8S1HR16_9PELO</name>
<keyword evidence="7" id="KW-1185">Reference proteome</keyword>
<comment type="subcellular location">
    <subcellularLocation>
        <location evidence="1">Cytoplasm</location>
    </subcellularLocation>
</comment>
<dbReference type="GO" id="GO:0006446">
    <property type="term" value="P:regulation of translational initiation"/>
    <property type="evidence" value="ECO:0007669"/>
    <property type="project" value="TreeGrafter"/>
</dbReference>
<dbReference type="InterPro" id="IPR051367">
    <property type="entry name" value="mRNA_TranslReg/HistoneTransl"/>
</dbReference>
<dbReference type="SUPFAM" id="SSF48371">
    <property type="entry name" value="ARM repeat"/>
    <property type="match status" value="1"/>
</dbReference>
<feature type="domain" description="MIF4G" evidence="5">
    <location>
        <begin position="240"/>
        <end position="419"/>
    </location>
</feature>
<dbReference type="GO" id="GO:0005737">
    <property type="term" value="C:cytoplasm"/>
    <property type="evidence" value="ECO:0007669"/>
    <property type="project" value="UniProtKB-SubCell"/>
</dbReference>
<evidence type="ECO:0000313" key="6">
    <source>
        <dbReference type="EMBL" id="CAD6196646.1"/>
    </source>
</evidence>
<dbReference type="AlphaFoldDB" id="A0A8S1HR16"/>
<dbReference type="Gene3D" id="1.25.40.180">
    <property type="match status" value="1"/>
</dbReference>
<dbReference type="PANTHER" id="PTHR23254">
    <property type="entry name" value="EIF4G DOMAIN PROTEIN"/>
    <property type="match status" value="1"/>
</dbReference>
<organism evidence="6 7">
    <name type="scientific">Caenorhabditis auriculariae</name>
    <dbReference type="NCBI Taxonomy" id="2777116"/>
    <lineage>
        <taxon>Eukaryota</taxon>
        <taxon>Metazoa</taxon>
        <taxon>Ecdysozoa</taxon>
        <taxon>Nematoda</taxon>
        <taxon>Chromadorea</taxon>
        <taxon>Rhabditida</taxon>
        <taxon>Rhabditina</taxon>
        <taxon>Rhabditomorpha</taxon>
        <taxon>Rhabditoidea</taxon>
        <taxon>Rhabditidae</taxon>
        <taxon>Peloderinae</taxon>
        <taxon>Caenorhabditis</taxon>
    </lineage>
</organism>
<reference evidence="6" key="1">
    <citation type="submission" date="2020-10" db="EMBL/GenBank/DDBJ databases">
        <authorList>
            <person name="Kikuchi T."/>
        </authorList>
    </citation>
    <scope>NUCLEOTIDE SEQUENCE</scope>
    <source>
        <strain evidence="6">NKZ352</strain>
    </source>
</reference>
<evidence type="ECO:0000259" key="5">
    <source>
        <dbReference type="Pfam" id="PF02854"/>
    </source>
</evidence>
<accession>A0A8S1HR16</accession>
<dbReference type="GO" id="GO:0003723">
    <property type="term" value="F:RNA binding"/>
    <property type="evidence" value="ECO:0007669"/>
    <property type="project" value="InterPro"/>
</dbReference>
<dbReference type="InterPro" id="IPR003890">
    <property type="entry name" value="MIF4G-like_typ-3"/>
</dbReference>
<keyword evidence="3" id="KW-0810">Translation regulation</keyword>
<dbReference type="Pfam" id="PF02854">
    <property type="entry name" value="MIF4G"/>
    <property type="match status" value="1"/>
</dbReference>
<feature type="compositionally biased region" description="Low complexity" evidence="4">
    <location>
        <begin position="38"/>
        <end position="77"/>
    </location>
</feature>
<sequence>MAHNYQDSYESYNSGYQDFSNYSRPHRGGGNDQYHWSPAHQHQNQQRQAPQNNYGGYQHQQQPQQSYGQPHSQPHSQAHPQYRAQHQQYFSNVQPVSQSPGNLPHEHFSFNADAKPFVPIQQQQTEHVPPSYCNAPMYGMESYGPRYMYQSHPSYTSYAPPVMTDFYSENEEEQAAYNAMYAQFGQQQQQYQPSEELWNQMINSPNATLLQEVLVGFEQLMGESDEDGMTTWSSAIRQRLEGLQMSDESRRTAISLLLEMAVTFSPNELRGGNPQYTFATLLAYLGAEISTLTRNVVLNVLKDYHERRRSFEDEKKINLVLFFAEVYDKLTFENGSKIDMLGLALCDQIVDIVQQPKPNDASMKYLIRILKLTGASLDSFEASKTRIDEILTRMNAFAIGSPHLSESTKTQIAALVELRQKGWGRTVNRALSSSSAPYGSIVGADGQMLELSEEERLFLENQIGQLEDQEGEADVDDQEIDAEFGKFVKEEIERDAHLAYSDCYEVPIDPVPQEQNEQVDRNVADFDKLNLSDEPKKEAEEK</sequence>
<evidence type="ECO:0000256" key="4">
    <source>
        <dbReference type="SAM" id="MobiDB-lite"/>
    </source>
</evidence>
<dbReference type="PANTHER" id="PTHR23254:SF15">
    <property type="entry name" value="POLYADENYLATE-BINDING PROTEIN-INTERACTING PROTEIN 1"/>
    <property type="match status" value="1"/>
</dbReference>
<evidence type="ECO:0000256" key="1">
    <source>
        <dbReference type="ARBA" id="ARBA00004496"/>
    </source>
</evidence>
<dbReference type="InterPro" id="IPR016024">
    <property type="entry name" value="ARM-type_fold"/>
</dbReference>
<gene>
    <name evidence="6" type="ORF">CAUJ_LOCUS12560</name>
</gene>